<dbReference type="AlphaFoldDB" id="A0A9P8PTQ4"/>
<dbReference type="EMBL" id="JAEUBF010000550">
    <property type="protein sequence ID" value="KAH3677129.1"/>
    <property type="molecule type" value="Genomic_DNA"/>
</dbReference>
<organism evidence="1 2">
    <name type="scientific">Wickerhamomyces mucosus</name>
    <dbReference type="NCBI Taxonomy" id="1378264"/>
    <lineage>
        <taxon>Eukaryota</taxon>
        <taxon>Fungi</taxon>
        <taxon>Dikarya</taxon>
        <taxon>Ascomycota</taxon>
        <taxon>Saccharomycotina</taxon>
        <taxon>Saccharomycetes</taxon>
        <taxon>Phaffomycetales</taxon>
        <taxon>Wickerhamomycetaceae</taxon>
        <taxon>Wickerhamomyces</taxon>
    </lineage>
</organism>
<gene>
    <name evidence="1" type="ORF">WICMUC_001884</name>
</gene>
<proteinExistence type="predicted"/>
<name>A0A9P8PTQ4_9ASCO</name>
<reference evidence="1" key="1">
    <citation type="journal article" date="2021" name="Open Biol.">
        <title>Shared evolutionary footprints suggest mitochondrial oxidative damage underlies multiple complex I losses in fungi.</title>
        <authorList>
            <person name="Schikora-Tamarit M.A."/>
            <person name="Marcet-Houben M."/>
            <person name="Nosek J."/>
            <person name="Gabaldon T."/>
        </authorList>
    </citation>
    <scope>NUCLEOTIDE SEQUENCE</scope>
    <source>
        <strain evidence="1">CBS6341</strain>
    </source>
</reference>
<reference evidence="1" key="2">
    <citation type="submission" date="2021-01" db="EMBL/GenBank/DDBJ databases">
        <authorList>
            <person name="Schikora-Tamarit M.A."/>
        </authorList>
    </citation>
    <scope>NUCLEOTIDE SEQUENCE</scope>
    <source>
        <strain evidence="1">CBS6341</strain>
    </source>
</reference>
<keyword evidence="2" id="KW-1185">Reference proteome</keyword>
<evidence type="ECO:0000313" key="2">
    <source>
        <dbReference type="Proteomes" id="UP000769528"/>
    </source>
</evidence>
<dbReference type="Proteomes" id="UP000769528">
    <property type="component" value="Unassembled WGS sequence"/>
</dbReference>
<sequence>MCDFIASSQTPKSTKSPVGIGATNKEFLIPCLTMSDFNESQSHKSVGLRFHKSNCNRPCEAGEPLKVSYGPSTFANSTEASKAAWYIVSNICTFSSLAFSDSNGSLKIIKASAKP</sequence>
<protein>
    <submittedName>
        <fullName evidence="1">Uncharacterized protein</fullName>
    </submittedName>
</protein>
<evidence type="ECO:0000313" key="1">
    <source>
        <dbReference type="EMBL" id="KAH3677129.1"/>
    </source>
</evidence>
<comment type="caution">
    <text evidence="1">The sequence shown here is derived from an EMBL/GenBank/DDBJ whole genome shotgun (WGS) entry which is preliminary data.</text>
</comment>
<accession>A0A9P8PTQ4</accession>